<protein>
    <recommendedName>
        <fullName evidence="8">Putative manganese efflux pump MntP</fullName>
    </recommendedName>
</protein>
<dbReference type="PANTHER" id="PTHR35529:SF1">
    <property type="entry name" value="MANGANESE EFFLUX PUMP MNTP-RELATED"/>
    <property type="match status" value="1"/>
</dbReference>
<dbReference type="HAMAP" id="MF_01521">
    <property type="entry name" value="MntP_pump"/>
    <property type="match status" value="1"/>
</dbReference>
<dbReference type="Pfam" id="PF02659">
    <property type="entry name" value="Mntp"/>
    <property type="match status" value="1"/>
</dbReference>
<keyword evidence="5 8" id="KW-0406">Ion transport</keyword>
<evidence type="ECO:0000256" key="3">
    <source>
        <dbReference type="ARBA" id="ARBA00022692"/>
    </source>
</evidence>
<evidence type="ECO:0000313" key="9">
    <source>
        <dbReference type="EMBL" id="XBX74797.1"/>
    </source>
</evidence>
<gene>
    <name evidence="8" type="primary">mntP</name>
    <name evidence="9" type="ORF">PRVXT_002856</name>
</gene>
<dbReference type="GO" id="GO:0005886">
    <property type="term" value="C:plasma membrane"/>
    <property type="evidence" value="ECO:0007669"/>
    <property type="project" value="UniProtKB-SubCell"/>
</dbReference>
<reference evidence="9" key="1">
    <citation type="journal article" date="2013" name="Extremophiles">
        <title>Proteinivorax tanatarense gen. nov., sp. nov., an anaerobic, haloalkaliphilic, proteolytic bacterium isolated from a decaying algal bloom, and proposal of Proteinivoraceae fam. nov.</title>
        <authorList>
            <person name="Kevbrin V."/>
            <person name="Boltyanskaya Y."/>
            <person name="Zhilina T."/>
            <person name="Kolganova T."/>
            <person name="Lavrentjeva E."/>
            <person name="Kuznetsov B."/>
        </authorList>
    </citation>
    <scope>NUCLEOTIDE SEQUENCE</scope>
    <source>
        <strain evidence="9">Z-910T</strain>
    </source>
</reference>
<keyword evidence="4 8" id="KW-1133">Transmembrane helix</keyword>
<keyword evidence="3 8" id="KW-0812">Transmembrane</keyword>
<feature type="transmembrane region" description="Helical" evidence="8">
    <location>
        <begin position="176"/>
        <end position="200"/>
    </location>
</feature>
<dbReference type="EMBL" id="CP158367">
    <property type="protein sequence ID" value="XBX74797.1"/>
    <property type="molecule type" value="Genomic_DNA"/>
</dbReference>
<feature type="transmembrane region" description="Helical" evidence="8">
    <location>
        <begin position="12"/>
        <end position="30"/>
    </location>
</feature>
<evidence type="ECO:0000256" key="5">
    <source>
        <dbReference type="ARBA" id="ARBA00023065"/>
    </source>
</evidence>
<sequence length="229" mass="24546">MSKRIFIFHLTPKKIIPIITPIMIVSLFLISRINIEVFTGSSSFNWGELLSLILIAMALGTDAISLCVGVGMKKLPAKEIIKVSVVIGLFHIFMPLIGLFFGQIFGRMLGELAQYLGSIIIVLIGANMIYESLKEDKEDDSDKCSNNNLTGLSLLMLALGVSLDALSVGFSLGTLGFSTLVVVLTFGFFGGVMSAIGLIFGKYIGAVMGNNAEKIGGFVLIGLGIKIIF</sequence>
<keyword evidence="2 8" id="KW-1003">Cell membrane</keyword>
<comment type="function">
    <text evidence="8">Probably functions as a manganese efflux pump.</text>
</comment>
<reference evidence="9" key="2">
    <citation type="submission" date="2024-06" db="EMBL/GenBank/DDBJ databases">
        <authorList>
            <person name="Petrova K.O."/>
            <person name="Toshchakov S.V."/>
            <person name="Boltjanskaja Y.V."/>
            <person name="Kevbrin V."/>
        </authorList>
    </citation>
    <scope>NUCLEOTIDE SEQUENCE</scope>
    <source>
        <strain evidence="9">Z-910T</strain>
    </source>
</reference>
<evidence type="ECO:0000256" key="1">
    <source>
        <dbReference type="ARBA" id="ARBA00022448"/>
    </source>
</evidence>
<keyword evidence="7 8" id="KW-0464">Manganese</keyword>
<feature type="transmembrane region" description="Helical" evidence="8">
    <location>
        <begin position="151"/>
        <end position="170"/>
    </location>
</feature>
<dbReference type="InterPro" id="IPR022929">
    <property type="entry name" value="Put_MntP"/>
</dbReference>
<keyword evidence="6 8" id="KW-0472">Membrane</keyword>
<evidence type="ECO:0000256" key="6">
    <source>
        <dbReference type="ARBA" id="ARBA00023136"/>
    </source>
</evidence>
<dbReference type="PANTHER" id="PTHR35529">
    <property type="entry name" value="MANGANESE EFFLUX PUMP MNTP-RELATED"/>
    <property type="match status" value="1"/>
</dbReference>
<feature type="transmembrane region" description="Helical" evidence="8">
    <location>
        <begin position="112"/>
        <end position="130"/>
    </location>
</feature>
<evidence type="ECO:0000256" key="4">
    <source>
        <dbReference type="ARBA" id="ARBA00022989"/>
    </source>
</evidence>
<proteinExistence type="inferred from homology"/>
<evidence type="ECO:0000256" key="7">
    <source>
        <dbReference type="ARBA" id="ARBA00023211"/>
    </source>
</evidence>
<dbReference type="AlphaFoldDB" id="A0AAU7VL57"/>
<feature type="transmembrane region" description="Helical" evidence="8">
    <location>
        <begin position="83"/>
        <end position="106"/>
    </location>
</feature>
<evidence type="ECO:0000256" key="2">
    <source>
        <dbReference type="ARBA" id="ARBA00022475"/>
    </source>
</evidence>
<evidence type="ECO:0000256" key="8">
    <source>
        <dbReference type="HAMAP-Rule" id="MF_01521"/>
    </source>
</evidence>
<name>A0AAU7VL57_9FIRM</name>
<dbReference type="GO" id="GO:0005384">
    <property type="term" value="F:manganese ion transmembrane transporter activity"/>
    <property type="evidence" value="ECO:0007669"/>
    <property type="project" value="UniProtKB-UniRule"/>
</dbReference>
<dbReference type="RefSeq" id="WP_350343546.1">
    <property type="nucleotide sequence ID" value="NZ_CP158367.1"/>
</dbReference>
<feature type="transmembrane region" description="Helical" evidence="8">
    <location>
        <begin position="50"/>
        <end position="71"/>
    </location>
</feature>
<accession>A0AAU7VL57</accession>
<comment type="similarity">
    <text evidence="8">Belongs to the MntP (TC 9.B.29) family.</text>
</comment>
<comment type="subcellular location">
    <subcellularLocation>
        <location evidence="8">Cell membrane</location>
        <topology evidence="8">Multi-pass membrane protein</topology>
    </subcellularLocation>
</comment>
<organism evidence="9">
    <name type="scientific">Proteinivorax tanatarense</name>
    <dbReference type="NCBI Taxonomy" id="1260629"/>
    <lineage>
        <taxon>Bacteria</taxon>
        <taxon>Bacillati</taxon>
        <taxon>Bacillota</taxon>
        <taxon>Clostridia</taxon>
        <taxon>Eubacteriales</taxon>
        <taxon>Proteinivoracaceae</taxon>
        <taxon>Proteinivorax</taxon>
    </lineage>
</organism>
<dbReference type="InterPro" id="IPR003810">
    <property type="entry name" value="Mntp/YtaF"/>
</dbReference>
<keyword evidence="1 8" id="KW-0813">Transport</keyword>